<evidence type="ECO:0000256" key="3">
    <source>
        <dbReference type="ARBA" id="ARBA00010617"/>
    </source>
</evidence>
<keyword evidence="7 10" id="KW-0408">Iron</keyword>
<evidence type="ECO:0000256" key="9">
    <source>
        <dbReference type="ARBA" id="ARBA00023136"/>
    </source>
</evidence>
<dbReference type="Pfam" id="PF00067">
    <property type="entry name" value="p450"/>
    <property type="match status" value="1"/>
</dbReference>
<evidence type="ECO:0000256" key="4">
    <source>
        <dbReference type="ARBA" id="ARBA00022617"/>
    </source>
</evidence>
<dbReference type="InterPro" id="IPR002401">
    <property type="entry name" value="Cyt_P450_E_grp-I"/>
</dbReference>
<dbReference type="GO" id="GO:0005506">
    <property type="term" value="F:iron ion binding"/>
    <property type="evidence" value="ECO:0007669"/>
    <property type="project" value="InterPro"/>
</dbReference>
<accession>A0A8K0MC49</accession>
<evidence type="ECO:0000256" key="12">
    <source>
        <dbReference type="SAM" id="Coils"/>
    </source>
</evidence>
<dbReference type="Proteomes" id="UP000796880">
    <property type="component" value="Unassembled WGS sequence"/>
</dbReference>
<evidence type="ECO:0000313" key="14">
    <source>
        <dbReference type="EMBL" id="KAF3442609.1"/>
    </source>
</evidence>
<dbReference type="GO" id="GO:0004497">
    <property type="term" value="F:monooxygenase activity"/>
    <property type="evidence" value="ECO:0007669"/>
    <property type="project" value="UniProtKB-KW"/>
</dbReference>
<evidence type="ECO:0000256" key="8">
    <source>
        <dbReference type="ARBA" id="ARBA00023033"/>
    </source>
</evidence>
<dbReference type="PRINTS" id="PR00385">
    <property type="entry name" value="P450"/>
</dbReference>
<evidence type="ECO:0000256" key="10">
    <source>
        <dbReference type="PIRSR" id="PIRSR602401-1"/>
    </source>
</evidence>
<keyword evidence="9 13" id="KW-0472">Membrane</keyword>
<evidence type="ECO:0008006" key="16">
    <source>
        <dbReference type="Google" id="ProtNLM"/>
    </source>
</evidence>
<comment type="subcellular location">
    <subcellularLocation>
        <location evidence="2">Membrane</location>
    </subcellularLocation>
</comment>
<evidence type="ECO:0000313" key="15">
    <source>
        <dbReference type="Proteomes" id="UP000796880"/>
    </source>
</evidence>
<comment type="cofactor">
    <cofactor evidence="1 10">
        <name>heme</name>
        <dbReference type="ChEBI" id="CHEBI:30413"/>
    </cofactor>
</comment>
<dbReference type="SUPFAM" id="SSF48264">
    <property type="entry name" value="Cytochrome P450"/>
    <property type="match status" value="1"/>
</dbReference>
<dbReference type="FunFam" id="1.10.630.10:FF:000019">
    <property type="entry name" value="Cytochrome P450 family protein"/>
    <property type="match status" value="1"/>
</dbReference>
<evidence type="ECO:0000256" key="6">
    <source>
        <dbReference type="ARBA" id="ARBA00023002"/>
    </source>
</evidence>
<dbReference type="PANTHER" id="PTHR47943:SF8">
    <property type="entry name" value="CYTOCHROME P450"/>
    <property type="match status" value="1"/>
</dbReference>
<feature type="coiled-coil region" evidence="12">
    <location>
        <begin position="233"/>
        <end position="267"/>
    </location>
</feature>
<evidence type="ECO:0000256" key="2">
    <source>
        <dbReference type="ARBA" id="ARBA00004370"/>
    </source>
</evidence>
<keyword evidence="6 11" id="KW-0560">Oxidoreductase</keyword>
<reference evidence="14" key="1">
    <citation type="submission" date="2020-03" db="EMBL/GenBank/DDBJ databases">
        <title>A high-quality chromosome-level genome assembly of a woody plant with both climbing and erect habits, Rhamnella rubrinervis.</title>
        <authorList>
            <person name="Lu Z."/>
            <person name="Yang Y."/>
            <person name="Zhu X."/>
            <person name="Sun Y."/>
        </authorList>
    </citation>
    <scope>NUCLEOTIDE SEQUENCE</scope>
    <source>
        <strain evidence="14">BYM</strain>
        <tissue evidence="14">Leaf</tissue>
    </source>
</reference>
<keyword evidence="13" id="KW-1133">Transmembrane helix</keyword>
<protein>
    <recommendedName>
        <fullName evidence="16">3,9-dihydroxypterocarpan 6A-monooxygenase</fullName>
    </recommendedName>
</protein>
<dbReference type="OrthoDB" id="1103324at2759"/>
<evidence type="ECO:0000256" key="5">
    <source>
        <dbReference type="ARBA" id="ARBA00022723"/>
    </source>
</evidence>
<comment type="caution">
    <text evidence="14">The sequence shown here is derived from an EMBL/GenBank/DDBJ whole genome shotgun (WGS) entry which is preliminary data.</text>
</comment>
<dbReference type="Gene3D" id="1.10.630.10">
    <property type="entry name" value="Cytochrome P450"/>
    <property type="match status" value="1"/>
</dbReference>
<sequence>MGEDLLGYVIIFIVGLVSATLIRAILTRTTKQNRLPPRPPSLPIIGHLHLLGPLPHQALHKLSNRYGPYIHLSLGSIPCVVASSPEIAKEFLKTHETSFSNRPQRIAVDYLTSGSTDFIFGPSGPYWKFMKKLCMSELLGGRILNQFLPVRREEIERFLKLLLKKADACKAVDVGGELMRLTNNIVSRMIMSQRCSENDNEADEVRKVVKETAELTGKFNISDYIGFCRNMDLQRLGRRLKKVRENFQNMMDQIIEEHEEARKYEKRGGNNGVKDLLDILLDISEDESSEVRLTKQDIKAFILDIFAAGTDTSAVTTEWAMAELINHPNTMNKARQEIDTVIGKTRLVEESDIAGLPYLQAIVKETLRLHPTGPLIVRESSENCNINGYDIPKKTQLLVNVWAIGRDPNHWEDPLEFKPERFMEIGKNQMDVRGQHFEFLPFGSGRRGCPGTSLGLHIVQTSLAVMVQCFDWKVEEGDGTVDMEEGPGLTLPRANPIFCVPVARLRPFTSK</sequence>
<keyword evidence="4 10" id="KW-0349">Heme</keyword>
<proteinExistence type="inferred from homology"/>
<organism evidence="14 15">
    <name type="scientific">Rhamnella rubrinervis</name>
    <dbReference type="NCBI Taxonomy" id="2594499"/>
    <lineage>
        <taxon>Eukaryota</taxon>
        <taxon>Viridiplantae</taxon>
        <taxon>Streptophyta</taxon>
        <taxon>Embryophyta</taxon>
        <taxon>Tracheophyta</taxon>
        <taxon>Spermatophyta</taxon>
        <taxon>Magnoliopsida</taxon>
        <taxon>eudicotyledons</taxon>
        <taxon>Gunneridae</taxon>
        <taxon>Pentapetalae</taxon>
        <taxon>rosids</taxon>
        <taxon>fabids</taxon>
        <taxon>Rosales</taxon>
        <taxon>Rhamnaceae</taxon>
        <taxon>rhamnoid group</taxon>
        <taxon>Rhamneae</taxon>
        <taxon>Rhamnella</taxon>
    </lineage>
</organism>
<dbReference type="GO" id="GO:0016020">
    <property type="term" value="C:membrane"/>
    <property type="evidence" value="ECO:0007669"/>
    <property type="project" value="UniProtKB-SubCell"/>
</dbReference>
<dbReference type="PRINTS" id="PR00463">
    <property type="entry name" value="EP450I"/>
</dbReference>
<evidence type="ECO:0000256" key="7">
    <source>
        <dbReference type="ARBA" id="ARBA00023004"/>
    </source>
</evidence>
<dbReference type="PROSITE" id="PS00086">
    <property type="entry name" value="CYTOCHROME_P450"/>
    <property type="match status" value="1"/>
</dbReference>
<keyword evidence="15" id="KW-1185">Reference proteome</keyword>
<keyword evidence="12" id="KW-0175">Coiled coil</keyword>
<evidence type="ECO:0000256" key="13">
    <source>
        <dbReference type="SAM" id="Phobius"/>
    </source>
</evidence>
<dbReference type="GO" id="GO:0020037">
    <property type="term" value="F:heme binding"/>
    <property type="evidence" value="ECO:0007669"/>
    <property type="project" value="InterPro"/>
</dbReference>
<dbReference type="InterPro" id="IPR017972">
    <property type="entry name" value="Cyt_P450_CS"/>
</dbReference>
<keyword evidence="5 10" id="KW-0479">Metal-binding</keyword>
<dbReference type="InterPro" id="IPR036396">
    <property type="entry name" value="Cyt_P450_sf"/>
</dbReference>
<dbReference type="EMBL" id="VOIH02000007">
    <property type="protein sequence ID" value="KAF3442609.1"/>
    <property type="molecule type" value="Genomic_DNA"/>
</dbReference>
<feature type="transmembrane region" description="Helical" evidence="13">
    <location>
        <begin position="6"/>
        <end position="26"/>
    </location>
</feature>
<dbReference type="GO" id="GO:0016705">
    <property type="term" value="F:oxidoreductase activity, acting on paired donors, with incorporation or reduction of molecular oxygen"/>
    <property type="evidence" value="ECO:0007669"/>
    <property type="project" value="InterPro"/>
</dbReference>
<evidence type="ECO:0000256" key="11">
    <source>
        <dbReference type="RuleBase" id="RU000461"/>
    </source>
</evidence>
<feature type="binding site" description="axial binding residue" evidence="10">
    <location>
        <position position="449"/>
    </location>
    <ligand>
        <name>heme</name>
        <dbReference type="ChEBI" id="CHEBI:30413"/>
    </ligand>
    <ligandPart>
        <name>Fe</name>
        <dbReference type="ChEBI" id="CHEBI:18248"/>
    </ligandPart>
</feature>
<name>A0A8K0MC49_9ROSA</name>
<keyword evidence="8 11" id="KW-0503">Monooxygenase</keyword>
<evidence type="ECO:0000256" key="1">
    <source>
        <dbReference type="ARBA" id="ARBA00001971"/>
    </source>
</evidence>
<comment type="similarity">
    <text evidence="3 11">Belongs to the cytochrome P450 family.</text>
</comment>
<dbReference type="CDD" id="cd20655">
    <property type="entry name" value="CYP93"/>
    <property type="match status" value="1"/>
</dbReference>
<dbReference type="PANTHER" id="PTHR47943">
    <property type="entry name" value="CYTOCHROME P450 93A3-LIKE"/>
    <property type="match status" value="1"/>
</dbReference>
<dbReference type="InterPro" id="IPR001128">
    <property type="entry name" value="Cyt_P450"/>
</dbReference>
<dbReference type="AlphaFoldDB" id="A0A8K0MC49"/>
<keyword evidence="13" id="KW-0812">Transmembrane</keyword>
<gene>
    <name evidence="14" type="ORF">FNV43_RR16525</name>
</gene>